<reference evidence="1" key="1">
    <citation type="submission" date="2023-10" db="EMBL/GenBank/DDBJ databases">
        <authorList>
            <person name="Rodriguez Cubillos JULIANA M."/>
            <person name="De Vega J."/>
        </authorList>
    </citation>
    <scope>NUCLEOTIDE SEQUENCE</scope>
</reference>
<evidence type="ECO:0000313" key="1">
    <source>
        <dbReference type="EMBL" id="CAJ2668890.1"/>
    </source>
</evidence>
<gene>
    <name evidence="1" type="ORF">MILVUS5_LOCUS33197</name>
</gene>
<dbReference type="EMBL" id="CASHSV030000615">
    <property type="protein sequence ID" value="CAJ2668890.1"/>
    <property type="molecule type" value="Genomic_DNA"/>
</dbReference>
<comment type="caution">
    <text evidence="1">The sequence shown here is derived from an EMBL/GenBank/DDBJ whole genome shotgun (WGS) entry which is preliminary data.</text>
</comment>
<sequence>MTVAASPVGSTSNFHTSWTIAQIHMCQELLRHFWSSYPVTTQSLVNKARRLKDVISQIDTKLEEIKVSAQSDLRHQVSLVVHPKHQALEAALVHYGAEIRKEMLKGQSQMVMFRRMVCLCALPASCHNNLGIYIP</sequence>
<evidence type="ECO:0000313" key="2">
    <source>
        <dbReference type="Proteomes" id="UP001177021"/>
    </source>
</evidence>
<protein>
    <submittedName>
        <fullName evidence="1">Uncharacterized protein</fullName>
    </submittedName>
</protein>
<name>A0ACB0LJS7_TRIPR</name>
<keyword evidence="2" id="KW-1185">Reference proteome</keyword>
<accession>A0ACB0LJS7</accession>
<organism evidence="1 2">
    <name type="scientific">Trifolium pratense</name>
    <name type="common">Red clover</name>
    <dbReference type="NCBI Taxonomy" id="57577"/>
    <lineage>
        <taxon>Eukaryota</taxon>
        <taxon>Viridiplantae</taxon>
        <taxon>Streptophyta</taxon>
        <taxon>Embryophyta</taxon>
        <taxon>Tracheophyta</taxon>
        <taxon>Spermatophyta</taxon>
        <taxon>Magnoliopsida</taxon>
        <taxon>eudicotyledons</taxon>
        <taxon>Gunneridae</taxon>
        <taxon>Pentapetalae</taxon>
        <taxon>rosids</taxon>
        <taxon>fabids</taxon>
        <taxon>Fabales</taxon>
        <taxon>Fabaceae</taxon>
        <taxon>Papilionoideae</taxon>
        <taxon>50 kb inversion clade</taxon>
        <taxon>NPAAA clade</taxon>
        <taxon>Hologalegina</taxon>
        <taxon>IRL clade</taxon>
        <taxon>Trifolieae</taxon>
        <taxon>Trifolium</taxon>
    </lineage>
</organism>
<dbReference type="Proteomes" id="UP001177021">
    <property type="component" value="Unassembled WGS sequence"/>
</dbReference>
<proteinExistence type="predicted"/>